<dbReference type="InterPro" id="IPR002068">
    <property type="entry name" value="A-crystallin/Hsp20_dom"/>
</dbReference>
<gene>
    <name evidence="5" type="ORF">HGMM_F55E10C29</name>
</gene>
<dbReference type="PROSITE" id="PS01031">
    <property type="entry name" value="SHSP"/>
    <property type="match status" value="1"/>
</dbReference>
<accession>H5SQ31</accession>
<dbReference type="Gene3D" id="2.60.40.790">
    <property type="match status" value="1"/>
</dbReference>
<sequence length="167" mass="19143">MALVRIHPWSSPLREEADRIRARIAERAYELAARHGYAPGRELDDWLAAEAQLVWKPEMRLEEHPRELVLKLRLPGVRAEDVRLFVAAERVLLLGETRVEGVAEGVRVHGDEFRYGPIFRDVWLPHAIDPVRARARLSDGVLTLVLPKPKTERSTPRQRRASRTTPA</sequence>
<evidence type="ECO:0000256" key="3">
    <source>
        <dbReference type="SAM" id="MobiDB-lite"/>
    </source>
</evidence>
<evidence type="ECO:0000259" key="4">
    <source>
        <dbReference type="PROSITE" id="PS01031"/>
    </source>
</evidence>
<name>H5SQ31_9BACT</name>
<feature type="compositionally biased region" description="Basic residues" evidence="3">
    <location>
        <begin position="156"/>
        <end position="167"/>
    </location>
</feature>
<dbReference type="SUPFAM" id="SSF49764">
    <property type="entry name" value="HSP20-like chaperones"/>
    <property type="match status" value="1"/>
</dbReference>
<organism evidence="5">
    <name type="scientific">uncultured Acidobacteriota bacterium</name>
    <dbReference type="NCBI Taxonomy" id="171953"/>
    <lineage>
        <taxon>Bacteria</taxon>
        <taxon>Pseudomonadati</taxon>
        <taxon>Acidobacteriota</taxon>
        <taxon>environmental samples</taxon>
    </lineage>
</organism>
<keyword evidence="5" id="KW-0346">Stress response</keyword>
<dbReference type="PANTHER" id="PTHR11527">
    <property type="entry name" value="HEAT-SHOCK PROTEIN 20 FAMILY MEMBER"/>
    <property type="match status" value="1"/>
</dbReference>
<dbReference type="EMBL" id="AP011798">
    <property type="protein sequence ID" value="BAL58267.1"/>
    <property type="molecule type" value="Genomic_DNA"/>
</dbReference>
<dbReference type="InterPro" id="IPR008978">
    <property type="entry name" value="HSP20-like_chaperone"/>
</dbReference>
<protein>
    <submittedName>
        <fullName evidence="5">Small heat shock protein</fullName>
    </submittedName>
</protein>
<dbReference type="Pfam" id="PF00011">
    <property type="entry name" value="HSP20"/>
    <property type="match status" value="1"/>
</dbReference>
<dbReference type="CDD" id="cd06464">
    <property type="entry name" value="ACD_sHsps-like"/>
    <property type="match status" value="1"/>
</dbReference>
<dbReference type="InterPro" id="IPR031107">
    <property type="entry name" value="Small_HSP"/>
</dbReference>
<evidence type="ECO:0000256" key="1">
    <source>
        <dbReference type="PROSITE-ProRule" id="PRU00285"/>
    </source>
</evidence>
<evidence type="ECO:0000313" key="5">
    <source>
        <dbReference type="EMBL" id="BAL58267.1"/>
    </source>
</evidence>
<reference evidence="5" key="1">
    <citation type="journal article" date="2005" name="Environ. Microbiol.">
        <title>Genetic and functional properties of uncultivated thermophilic crenarchaeotes from a subsurface gold mine as revealed by analysis of genome fragments.</title>
        <authorList>
            <person name="Nunoura T."/>
            <person name="Hirayama H."/>
            <person name="Takami H."/>
            <person name="Oida H."/>
            <person name="Nishi S."/>
            <person name="Shimamura S."/>
            <person name="Suzuki Y."/>
            <person name="Inagaki F."/>
            <person name="Takai K."/>
            <person name="Nealson K.H."/>
            <person name="Horikoshi K."/>
        </authorList>
    </citation>
    <scope>NUCLEOTIDE SEQUENCE</scope>
</reference>
<feature type="domain" description="SHSP" evidence="4">
    <location>
        <begin position="50"/>
        <end position="164"/>
    </location>
</feature>
<evidence type="ECO:0000256" key="2">
    <source>
        <dbReference type="RuleBase" id="RU003616"/>
    </source>
</evidence>
<reference evidence="5" key="2">
    <citation type="journal article" date="2012" name="PLoS ONE">
        <title>A Deeply Branching Thermophilic Bacterium with an Ancient Acetyl-CoA Pathway Dominates a Subsurface Ecosystem.</title>
        <authorList>
            <person name="Takami H."/>
            <person name="Noguchi H."/>
            <person name="Takaki Y."/>
            <person name="Uchiyama I."/>
            <person name="Toyoda A."/>
            <person name="Nishi S."/>
            <person name="Chee G.-J."/>
            <person name="Arai W."/>
            <person name="Nunoura T."/>
            <person name="Itoh T."/>
            <person name="Hattori M."/>
            <person name="Takai K."/>
        </authorList>
    </citation>
    <scope>NUCLEOTIDE SEQUENCE</scope>
</reference>
<dbReference type="AlphaFoldDB" id="H5SQ31"/>
<proteinExistence type="inferred from homology"/>
<dbReference type="InterPro" id="IPR021327">
    <property type="entry name" value="DUF2934"/>
</dbReference>
<feature type="region of interest" description="Disordered" evidence="3">
    <location>
        <begin position="147"/>
        <end position="167"/>
    </location>
</feature>
<comment type="similarity">
    <text evidence="1 2">Belongs to the small heat shock protein (HSP20) family.</text>
</comment>
<dbReference type="Pfam" id="PF11154">
    <property type="entry name" value="DUF2934"/>
    <property type="match status" value="1"/>
</dbReference>